<dbReference type="EMBL" id="JBEPMX010000007">
    <property type="protein sequence ID" value="MET3683572.1"/>
    <property type="molecule type" value="Genomic_DNA"/>
</dbReference>
<evidence type="ECO:0008006" key="3">
    <source>
        <dbReference type="Google" id="ProtNLM"/>
    </source>
</evidence>
<name>A0ABV2KVF3_9BACI</name>
<comment type="caution">
    <text evidence="1">The sequence shown here is derived from an EMBL/GenBank/DDBJ whole genome shotgun (WGS) entry which is preliminary data.</text>
</comment>
<dbReference type="InterPro" id="IPR012347">
    <property type="entry name" value="Ferritin-like"/>
</dbReference>
<sequence length="211" mass="24403">MSNTHVKLIAPELSQLWTDYLSDTLISCFLKHFEQHVQDGQISSIIRSRIEVTEQHITFIKDQFDAIGYPIPVGFNENEDVDVKADRLFTDHYMIEFLRQLSHIFMQTYSTAVGFATRPDIYQFYVGRMQDAQQLNEQVTSLSIEQGVMTLPPALPIPHKPDFVKKKNFLTGWFGQRRPVTGMEITFLFSNIQRNALGGSDNDWLRSNNRI</sequence>
<dbReference type="Gene3D" id="1.20.1260.10">
    <property type="match status" value="1"/>
</dbReference>
<dbReference type="Pfam" id="PF11553">
    <property type="entry name" value="DUF3231"/>
    <property type="match status" value="1"/>
</dbReference>
<dbReference type="Proteomes" id="UP001549167">
    <property type="component" value="Unassembled WGS sequence"/>
</dbReference>
<organism evidence="1 2">
    <name type="scientific">Alkalibacillus flavidus</name>
    <dbReference type="NCBI Taxonomy" id="546021"/>
    <lineage>
        <taxon>Bacteria</taxon>
        <taxon>Bacillati</taxon>
        <taxon>Bacillota</taxon>
        <taxon>Bacilli</taxon>
        <taxon>Bacillales</taxon>
        <taxon>Bacillaceae</taxon>
        <taxon>Alkalibacillus</taxon>
    </lineage>
</organism>
<evidence type="ECO:0000313" key="2">
    <source>
        <dbReference type="Proteomes" id="UP001549167"/>
    </source>
</evidence>
<evidence type="ECO:0000313" key="1">
    <source>
        <dbReference type="EMBL" id="MET3683572.1"/>
    </source>
</evidence>
<gene>
    <name evidence="1" type="ORF">ABID56_001667</name>
</gene>
<reference evidence="1 2" key="1">
    <citation type="submission" date="2024-06" db="EMBL/GenBank/DDBJ databases">
        <title>Genomic Encyclopedia of Type Strains, Phase IV (KMG-IV): sequencing the most valuable type-strain genomes for metagenomic binning, comparative biology and taxonomic classification.</title>
        <authorList>
            <person name="Goeker M."/>
        </authorList>
    </citation>
    <scope>NUCLEOTIDE SEQUENCE [LARGE SCALE GENOMIC DNA]</scope>
    <source>
        <strain evidence="1 2">DSM 23520</strain>
    </source>
</reference>
<proteinExistence type="predicted"/>
<dbReference type="RefSeq" id="WP_354220134.1">
    <property type="nucleotide sequence ID" value="NZ_JBEPMX010000007.1"/>
</dbReference>
<dbReference type="InterPro" id="IPR021617">
    <property type="entry name" value="DUF3231"/>
</dbReference>
<keyword evidence="2" id="KW-1185">Reference proteome</keyword>
<accession>A0ABV2KVF3</accession>
<protein>
    <recommendedName>
        <fullName evidence="3">DUF3231 family protein</fullName>
    </recommendedName>
</protein>